<evidence type="ECO:0000256" key="6">
    <source>
        <dbReference type="ARBA" id="ARBA00023141"/>
    </source>
</evidence>
<keyword evidence="6 7" id="KW-0057">Aromatic amino acid biosynthesis</keyword>
<keyword evidence="7" id="KW-0460">Magnesium</keyword>
<keyword evidence="7" id="KW-0963">Cytoplasm</keyword>
<feature type="binding site" evidence="7">
    <location>
        <position position="79"/>
    </location>
    <ligand>
        <name>substrate</name>
    </ligand>
</feature>
<comment type="pathway">
    <text evidence="7">Metabolic intermediate biosynthesis; chorismate biosynthesis; chorismate from D-erythrose 4-phosphate and phosphoenolpyruvate: step 5/7.</text>
</comment>
<dbReference type="GO" id="GO:0005524">
    <property type="term" value="F:ATP binding"/>
    <property type="evidence" value="ECO:0007669"/>
    <property type="project" value="UniProtKB-UniRule"/>
</dbReference>
<proteinExistence type="inferred from homology"/>
<evidence type="ECO:0000256" key="4">
    <source>
        <dbReference type="ARBA" id="ARBA00022777"/>
    </source>
</evidence>
<evidence type="ECO:0000313" key="8">
    <source>
        <dbReference type="EMBL" id="RII01062.1"/>
    </source>
</evidence>
<dbReference type="PRINTS" id="PR01100">
    <property type="entry name" value="SHIKIMTKNASE"/>
</dbReference>
<name>A0A399G0L2_UNCN2</name>
<accession>A0A399G0L2</accession>
<dbReference type="CDD" id="cd00464">
    <property type="entry name" value="SK"/>
    <property type="match status" value="1"/>
</dbReference>
<feature type="binding site" evidence="7">
    <location>
        <position position="136"/>
    </location>
    <ligand>
        <name>substrate</name>
    </ligand>
</feature>
<dbReference type="EMBL" id="NDHY01000001">
    <property type="protein sequence ID" value="RII01062.1"/>
    <property type="molecule type" value="Genomic_DNA"/>
</dbReference>
<dbReference type="EC" id="2.7.1.71" evidence="7"/>
<comment type="similarity">
    <text evidence="7">Belongs to the shikimate kinase family.</text>
</comment>
<dbReference type="InterPro" id="IPR027417">
    <property type="entry name" value="P-loop_NTPase"/>
</dbReference>
<reference evidence="8 9" key="1">
    <citation type="submission" date="2018-08" db="EMBL/GenBank/DDBJ databases">
        <title>Draft genome of candidate division NPL-UPA2 bacterium Unc8 that adapted to ultra-basic serpentinizing groundwater.</title>
        <authorList>
            <person name="Ishii S."/>
            <person name="Suzuki S."/>
            <person name="Nealson K.H."/>
        </authorList>
    </citation>
    <scope>NUCLEOTIDE SEQUENCE [LARGE SCALE GENOMIC DNA]</scope>
    <source>
        <strain evidence="8">Unc8</strain>
    </source>
</reference>
<dbReference type="Gene3D" id="3.40.50.300">
    <property type="entry name" value="P-loop containing nucleotide triphosphate hydrolases"/>
    <property type="match status" value="1"/>
</dbReference>
<dbReference type="GO" id="GO:0000287">
    <property type="term" value="F:magnesium ion binding"/>
    <property type="evidence" value="ECO:0007669"/>
    <property type="project" value="UniProtKB-UniRule"/>
</dbReference>
<keyword evidence="5 7" id="KW-0067">ATP-binding</keyword>
<evidence type="ECO:0000256" key="3">
    <source>
        <dbReference type="ARBA" id="ARBA00022741"/>
    </source>
</evidence>
<comment type="function">
    <text evidence="7">Catalyzes the specific phosphorylation of the 3-hydroxyl group of shikimic acid using ATP as a cosubstrate.</text>
</comment>
<dbReference type="Pfam" id="PF01202">
    <property type="entry name" value="SKI"/>
    <property type="match status" value="1"/>
</dbReference>
<evidence type="ECO:0000256" key="2">
    <source>
        <dbReference type="ARBA" id="ARBA00022679"/>
    </source>
</evidence>
<dbReference type="UniPathway" id="UPA00053">
    <property type="reaction ID" value="UER00088"/>
</dbReference>
<protein>
    <recommendedName>
        <fullName evidence="7">Shikimate kinase</fullName>
        <shortName evidence="7">SK</shortName>
        <ecNumber evidence="7">2.7.1.71</ecNumber>
    </recommendedName>
</protein>
<dbReference type="InterPro" id="IPR000623">
    <property type="entry name" value="Shikimate_kinase/TSH1"/>
</dbReference>
<dbReference type="PANTHER" id="PTHR21087:SF16">
    <property type="entry name" value="SHIKIMATE KINASE 1, CHLOROPLASTIC"/>
    <property type="match status" value="1"/>
</dbReference>
<keyword evidence="3 7" id="KW-0547">Nucleotide-binding</keyword>
<keyword evidence="2 7" id="KW-0808">Transferase</keyword>
<keyword evidence="7" id="KW-0479">Metal-binding</keyword>
<comment type="caution">
    <text evidence="8">The sequence shown here is derived from an EMBL/GenBank/DDBJ whole genome shotgun (WGS) entry which is preliminary data.</text>
</comment>
<dbReference type="PANTHER" id="PTHR21087">
    <property type="entry name" value="SHIKIMATE KINASE"/>
    <property type="match status" value="1"/>
</dbReference>
<comment type="catalytic activity">
    <reaction evidence="7">
        <text>shikimate + ATP = 3-phosphoshikimate + ADP + H(+)</text>
        <dbReference type="Rhea" id="RHEA:13121"/>
        <dbReference type="ChEBI" id="CHEBI:15378"/>
        <dbReference type="ChEBI" id="CHEBI:30616"/>
        <dbReference type="ChEBI" id="CHEBI:36208"/>
        <dbReference type="ChEBI" id="CHEBI:145989"/>
        <dbReference type="ChEBI" id="CHEBI:456216"/>
        <dbReference type="EC" id="2.7.1.71"/>
    </reaction>
</comment>
<evidence type="ECO:0000256" key="7">
    <source>
        <dbReference type="HAMAP-Rule" id="MF_00109"/>
    </source>
</evidence>
<dbReference type="InterPro" id="IPR031322">
    <property type="entry name" value="Shikimate/glucono_kinase"/>
</dbReference>
<gene>
    <name evidence="7" type="primary">aroK</name>
    <name evidence="8" type="ORF">B9J77_00565</name>
</gene>
<feature type="binding site" evidence="7">
    <location>
        <position position="15"/>
    </location>
    <ligand>
        <name>Mg(2+)</name>
        <dbReference type="ChEBI" id="CHEBI:18420"/>
    </ligand>
</feature>
<organism evidence="8 9">
    <name type="scientific">candidate division NPL-UPA2 bacterium Unc8</name>
    <dbReference type="NCBI Taxonomy" id="1980939"/>
    <lineage>
        <taxon>Bacteria</taxon>
    </lineage>
</organism>
<dbReference type="GO" id="GO:0009073">
    <property type="term" value="P:aromatic amino acid family biosynthetic process"/>
    <property type="evidence" value="ECO:0007669"/>
    <property type="project" value="UniProtKB-KW"/>
</dbReference>
<feature type="binding site" evidence="7">
    <location>
        <position position="117"/>
    </location>
    <ligand>
        <name>ATP</name>
        <dbReference type="ChEBI" id="CHEBI:30616"/>
    </ligand>
</feature>
<evidence type="ECO:0000313" key="9">
    <source>
        <dbReference type="Proteomes" id="UP000266287"/>
    </source>
</evidence>
<feature type="binding site" evidence="7">
    <location>
        <position position="57"/>
    </location>
    <ligand>
        <name>substrate</name>
    </ligand>
</feature>
<dbReference type="Proteomes" id="UP000266287">
    <property type="component" value="Unassembled WGS sequence"/>
</dbReference>
<dbReference type="GO" id="GO:0005829">
    <property type="term" value="C:cytosol"/>
    <property type="evidence" value="ECO:0007669"/>
    <property type="project" value="TreeGrafter"/>
</dbReference>
<dbReference type="GO" id="GO:0004765">
    <property type="term" value="F:shikimate kinase activity"/>
    <property type="evidence" value="ECO:0007669"/>
    <property type="project" value="UniProtKB-UniRule"/>
</dbReference>
<evidence type="ECO:0000256" key="1">
    <source>
        <dbReference type="ARBA" id="ARBA00022605"/>
    </source>
</evidence>
<comment type="caution">
    <text evidence="7">Lacks conserved residue(s) required for the propagation of feature annotation.</text>
</comment>
<dbReference type="SUPFAM" id="SSF52540">
    <property type="entry name" value="P-loop containing nucleoside triphosphate hydrolases"/>
    <property type="match status" value="1"/>
</dbReference>
<dbReference type="GO" id="GO:0009423">
    <property type="term" value="P:chorismate biosynthetic process"/>
    <property type="evidence" value="ECO:0007669"/>
    <property type="project" value="UniProtKB-UniRule"/>
</dbReference>
<dbReference type="NCBIfam" id="NF010553">
    <property type="entry name" value="PRK13947.1"/>
    <property type="match status" value="1"/>
</dbReference>
<keyword evidence="1 7" id="KW-0028">Amino-acid biosynthesis</keyword>
<keyword evidence="4 7" id="KW-0418">Kinase</keyword>
<feature type="binding site" evidence="7">
    <location>
        <begin position="11"/>
        <end position="16"/>
    </location>
    <ligand>
        <name>ATP</name>
        <dbReference type="ChEBI" id="CHEBI:30616"/>
    </ligand>
</feature>
<comment type="cofactor">
    <cofactor evidence="7">
        <name>Mg(2+)</name>
        <dbReference type="ChEBI" id="CHEBI:18420"/>
    </cofactor>
    <text evidence="7">Binds 1 Mg(2+) ion per subunit.</text>
</comment>
<dbReference type="HAMAP" id="MF_00109">
    <property type="entry name" value="Shikimate_kinase"/>
    <property type="match status" value="1"/>
</dbReference>
<sequence length="169" mass="19054">MKNIILLGFMGTGKTAAGKRLAEELQRDFLDVDELIEKESGTSISEIFFNFGEEHFRRLEAEKAKEVSKYENMVIATGGGIVLREENIENLRKNGVLICLSASPEVIMARTKAEKNRPLLDTPYPLETIKELLHFRAPLYARAEVMIDTSQLTIGEVVTEIKKIAEEIK</sequence>
<dbReference type="AlphaFoldDB" id="A0A399G0L2"/>
<dbReference type="GO" id="GO:0008652">
    <property type="term" value="P:amino acid biosynthetic process"/>
    <property type="evidence" value="ECO:0007669"/>
    <property type="project" value="UniProtKB-KW"/>
</dbReference>
<evidence type="ECO:0000256" key="5">
    <source>
        <dbReference type="ARBA" id="ARBA00022840"/>
    </source>
</evidence>
<comment type="subunit">
    <text evidence="7">Monomer.</text>
</comment>
<comment type="subcellular location">
    <subcellularLocation>
        <location evidence="7">Cytoplasm</location>
    </subcellularLocation>
</comment>
<feature type="binding site" evidence="7">
    <location>
        <position position="33"/>
    </location>
    <ligand>
        <name>substrate</name>
    </ligand>
</feature>